<dbReference type="InterPro" id="IPR000847">
    <property type="entry name" value="LysR_HTH_N"/>
</dbReference>
<dbReference type="Gene3D" id="1.10.10.10">
    <property type="entry name" value="Winged helix-like DNA-binding domain superfamily/Winged helix DNA-binding domain"/>
    <property type="match status" value="1"/>
</dbReference>
<proteinExistence type="inferred from homology"/>
<keyword evidence="3 6" id="KW-0238">DNA-binding</keyword>
<name>A0ABS4KJB3_9FIRM</name>
<dbReference type="SUPFAM" id="SSF46785">
    <property type="entry name" value="Winged helix' DNA-binding domain"/>
    <property type="match status" value="1"/>
</dbReference>
<protein>
    <submittedName>
        <fullName evidence="6">DNA-binding transcriptional LysR family regulator</fullName>
    </submittedName>
</protein>
<evidence type="ECO:0000256" key="2">
    <source>
        <dbReference type="ARBA" id="ARBA00023015"/>
    </source>
</evidence>
<dbReference type="Proteomes" id="UP001314903">
    <property type="component" value="Unassembled WGS sequence"/>
</dbReference>
<gene>
    <name evidence="6" type="ORF">J2Z35_001681</name>
</gene>
<evidence type="ECO:0000313" key="6">
    <source>
        <dbReference type="EMBL" id="MBP2027883.1"/>
    </source>
</evidence>
<comment type="similarity">
    <text evidence="1">Belongs to the LysR transcriptional regulatory family.</text>
</comment>
<dbReference type="Pfam" id="PF03466">
    <property type="entry name" value="LysR_substrate"/>
    <property type="match status" value="1"/>
</dbReference>
<dbReference type="PROSITE" id="PS50931">
    <property type="entry name" value="HTH_LYSR"/>
    <property type="match status" value="1"/>
</dbReference>
<dbReference type="GO" id="GO:0003677">
    <property type="term" value="F:DNA binding"/>
    <property type="evidence" value="ECO:0007669"/>
    <property type="project" value="UniProtKB-KW"/>
</dbReference>
<dbReference type="Gene3D" id="3.40.190.10">
    <property type="entry name" value="Periplasmic binding protein-like II"/>
    <property type="match status" value="2"/>
</dbReference>
<dbReference type="EMBL" id="JAGGLI010000017">
    <property type="protein sequence ID" value="MBP2027883.1"/>
    <property type="molecule type" value="Genomic_DNA"/>
</dbReference>
<accession>A0ABS4KJB3</accession>
<dbReference type="InterPro" id="IPR005119">
    <property type="entry name" value="LysR_subst-bd"/>
</dbReference>
<comment type="caution">
    <text evidence="6">The sequence shown here is derived from an EMBL/GenBank/DDBJ whole genome shotgun (WGS) entry which is preliminary data.</text>
</comment>
<evidence type="ECO:0000313" key="7">
    <source>
        <dbReference type="Proteomes" id="UP001314903"/>
    </source>
</evidence>
<dbReference type="InterPro" id="IPR036388">
    <property type="entry name" value="WH-like_DNA-bd_sf"/>
</dbReference>
<keyword evidence="7" id="KW-1185">Reference proteome</keyword>
<reference evidence="6 7" key="1">
    <citation type="submission" date="2021-03" db="EMBL/GenBank/DDBJ databases">
        <title>Genomic Encyclopedia of Type Strains, Phase IV (KMG-IV): sequencing the most valuable type-strain genomes for metagenomic binning, comparative biology and taxonomic classification.</title>
        <authorList>
            <person name="Goeker M."/>
        </authorList>
    </citation>
    <scope>NUCLEOTIDE SEQUENCE [LARGE SCALE GENOMIC DNA]</scope>
    <source>
        <strain evidence="6 7">DSM 27512</strain>
    </source>
</reference>
<dbReference type="Pfam" id="PF00126">
    <property type="entry name" value="HTH_1"/>
    <property type="match status" value="1"/>
</dbReference>
<organism evidence="6 7">
    <name type="scientific">Acetoanaerobium pronyense</name>
    <dbReference type="NCBI Taxonomy" id="1482736"/>
    <lineage>
        <taxon>Bacteria</taxon>
        <taxon>Bacillati</taxon>
        <taxon>Bacillota</taxon>
        <taxon>Clostridia</taxon>
        <taxon>Peptostreptococcales</taxon>
        <taxon>Filifactoraceae</taxon>
        <taxon>Acetoanaerobium</taxon>
    </lineage>
</organism>
<keyword evidence="4" id="KW-0804">Transcription</keyword>
<dbReference type="PRINTS" id="PR00039">
    <property type="entry name" value="HTHLYSR"/>
</dbReference>
<dbReference type="InterPro" id="IPR036390">
    <property type="entry name" value="WH_DNA-bd_sf"/>
</dbReference>
<keyword evidence="2" id="KW-0805">Transcription regulation</keyword>
<dbReference type="PANTHER" id="PTHR30126">
    <property type="entry name" value="HTH-TYPE TRANSCRIPTIONAL REGULATOR"/>
    <property type="match status" value="1"/>
</dbReference>
<sequence length="296" mass="34735">MDIRLQSFLKVWELKSFTKAAQNLNLTQPAVSQHIKSLEKEYNSRFLNYKGKDLILTDSGKILLEYANKIKLSEIFFIENIKQSSSKIKSIKFGATLTIGEFTLESILFEMFRNFDNYNLEIYVENTKKNLEMLEKGEIHFSLVEGLFDKTKYYFKVLKNEKFILTVSKDHNLATKSNIRIEDILNETLIIREKGSGSREILERALVDKNFNLKNFSQKIEISNVNLIKSLVKSNLGISFMYKDAAKKEIDAGELIEVKVEDFTIEKEFNFIYMDDELYIKELIYFYEFLKQNMIT</sequence>
<evidence type="ECO:0000256" key="1">
    <source>
        <dbReference type="ARBA" id="ARBA00009437"/>
    </source>
</evidence>
<evidence type="ECO:0000256" key="3">
    <source>
        <dbReference type="ARBA" id="ARBA00023125"/>
    </source>
</evidence>
<dbReference type="RefSeq" id="WP_209660944.1">
    <property type="nucleotide sequence ID" value="NZ_JAGGLI010000017.1"/>
</dbReference>
<feature type="domain" description="HTH lysR-type" evidence="5">
    <location>
        <begin position="1"/>
        <end position="57"/>
    </location>
</feature>
<evidence type="ECO:0000256" key="4">
    <source>
        <dbReference type="ARBA" id="ARBA00023163"/>
    </source>
</evidence>
<dbReference type="PANTHER" id="PTHR30126:SF40">
    <property type="entry name" value="HTH-TYPE TRANSCRIPTIONAL REGULATOR GLTR"/>
    <property type="match status" value="1"/>
</dbReference>
<dbReference type="SUPFAM" id="SSF53850">
    <property type="entry name" value="Periplasmic binding protein-like II"/>
    <property type="match status" value="1"/>
</dbReference>
<evidence type="ECO:0000259" key="5">
    <source>
        <dbReference type="PROSITE" id="PS50931"/>
    </source>
</evidence>